<evidence type="ECO:0000259" key="9">
    <source>
        <dbReference type="PROSITE" id="PS51755"/>
    </source>
</evidence>
<dbReference type="InterPro" id="IPR011006">
    <property type="entry name" value="CheY-like_superfamily"/>
</dbReference>
<dbReference type="SUPFAM" id="SSF52172">
    <property type="entry name" value="CheY-like"/>
    <property type="match status" value="1"/>
</dbReference>
<comment type="caution">
    <text evidence="10">The sequence shown here is derived from an EMBL/GenBank/DDBJ whole genome shotgun (WGS) entry which is preliminary data.</text>
</comment>
<keyword evidence="2" id="KW-0902">Two-component regulatory system</keyword>
<evidence type="ECO:0000259" key="8">
    <source>
        <dbReference type="PROSITE" id="PS50110"/>
    </source>
</evidence>
<keyword evidence="5" id="KW-0804">Transcription</keyword>
<feature type="domain" description="Response regulatory" evidence="8">
    <location>
        <begin position="3"/>
        <end position="116"/>
    </location>
</feature>
<dbReference type="CDD" id="cd00383">
    <property type="entry name" value="trans_reg_C"/>
    <property type="match status" value="1"/>
</dbReference>
<accession>A0ABV5C5U7</accession>
<reference evidence="10 11" key="1">
    <citation type="submission" date="2024-09" db="EMBL/GenBank/DDBJ databases">
        <title>Paenibacillus zeirhizospherea sp. nov., isolated from surface of the maize (Zea mays) roots in a horticulture field, Hungary.</title>
        <authorList>
            <person name="Marton D."/>
            <person name="Farkas M."/>
            <person name="Bedics A."/>
            <person name="Toth E."/>
            <person name="Tancsics A."/>
            <person name="Boka K."/>
            <person name="Marati G."/>
            <person name="Kriszt B."/>
            <person name="Cserhati M."/>
        </authorList>
    </citation>
    <scope>NUCLEOTIDE SEQUENCE [LARGE SCALE GENOMIC DNA]</scope>
    <source>
        <strain evidence="10 11">JCM 18446</strain>
    </source>
</reference>
<evidence type="ECO:0000256" key="1">
    <source>
        <dbReference type="ARBA" id="ARBA00022553"/>
    </source>
</evidence>
<dbReference type="InterPro" id="IPR001789">
    <property type="entry name" value="Sig_transdc_resp-reg_receiver"/>
</dbReference>
<proteinExistence type="predicted"/>
<keyword evidence="3" id="KW-0805">Transcription regulation</keyword>
<keyword evidence="4 7" id="KW-0238">DNA-binding</keyword>
<dbReference type="CDD" id="cd17574">
    <property type="entry name" value="REC_OmpR"/>
    <property type="match status" value="1"/>
</dbReference>
<evidence type="ECO:0000256" key="7">
    <source>
        <dbReference type="PROSITE-ProRule" id="PRU01091"/>
    </source>
</evidence>
<dbReference type="InterPro" id="IPR016032">
    <property type="entry name" value="Sig_transdc_resp-reg_C-effctor"/>
</dbReference>
<dbReference type="SMART" id="SM00862">
    <property type="entry name" value="Trans_reg_C"/>
    <property type="match status" value="1"/>
</dbReference>
<protein>
    <submittedName>
        <fullName evidence="10">Response regulator transcription factor</fullName>
    </submittedName>
</protein>
<dbReference type="Gene3D" id="1.10.10.10">
    <property type="entry name" value="Winged helix-like DNA-binding domain superfamily/Winged helix DNA-binding domain"/>
    <property type="match status" value="1"/>
</dbReference>
<dbReference type="EMBL" id="JBHIRY010000026">
    <property type="protein sequence ID" value="MFB5762885.1"/>
    <property type="molecule type" value="Genomic_DNA"/>
</dbReference>
<dbReference type="Pfam" id="PF00072">
    <property type="entry name" value="Response_reg"/>
    <property type="match status" value="1"/>
</dbReference>
<organism evidence="10 11">
    <name type="scientific">Paenibacillus medicaginis</name>
    <dbReference type="NCBI Taxonomy" id="1470560"/>
    <lineage>
        <taxon>Bacteria</taxon>
        <taxon>Bacillati</taxon>
        <taxon>Bacillota</taxon>
        <taxon>Bacilli</taxon>
        <taxon>Bacillales</taxon>
        <taxon>Paenibacillaceae</taxon>
        <taxon>Paenibacillus</taxon>
    </lineage>
</organism>
<dbReference type="RefSeq" id="WP_375521968.1">
    <property type="nucleotide sequence ID" value="NZ_JBHIRY010000026.1"/>
</dbReference>
<dbReference type="InterPro" id="IPR039420">
    <property type="entry name" value="WalR-like"/>
</dbReference>
<evidence type="ECO:0000256" key="3">
    <source>
        <dbReference type="ARBA" id="ARBA00023015"/>
    </source>
</evidence>
<evidence type="ECO:0000256" key="6">
    <source>
        <dbReference type="PROSITE-ProRule" id="PRU00169"/>
    </source>
</evidence>
<evidence type="ECO:0000256" key="5">
    <source>
        <dbReference type="ARBA" id="ARBA00023163"/>
    </source>
</evidence>
<evidence type="ECO:0000313" key="10">
    <source>
        <dbReference type="EMBL" id="MFB5762885.1"/>
    </source>
</evidence>
<feature type="DNA-binding region" description="OmpR/PhoB-type" evidence="7">
    <location>
        <begin position="137"/>
        <end position="236"/>
    </location>
</feature>
<dbReference type="Gene3D" id="3.40.50.2300">
    <property type="match status" value="1"/>
</dbReference>
<evidence type="ECO:0000256" key="4">
    <source>
        <dbReference type="ARBA" id="ARBA00023125"/>
    </source>
</evidence>
<evidence type="ECO:0000256" key="2">
    <source>
        <dbReference type="ARBA" id="ARBA00023012"/>
    </source>
</evidence>
<dbReference type="PANTHER" id="PTHR48111:SF26">
    <property type="entry name" value="STAGE 0 SPORULATION PROTEIN A HOMOLOG"/>
    <property type="match status" value="1"/>
</dbReference>
<dbReference type="SMART" id="SM00448">
    <property type="entry name" value="REC"/>
    <property type="match status" value="1"/>
</dbReference>
<dbReference type="InterPro" id="IPR001867">
    <property type="entry name" value="OmpR/PhoB-type_DNA-bd"/>
</dbReference>
<dbReference type="PROSITE" id="PS51755">
    <property type="entry name" value="OMPR_PHOB"/>
    <property type="match status" value="1"/>
</dbReference>
<dbReference type="InterPro" id="IPR036388">
    <property type="entry name" value="WH-like_DNA-bd_sf"/>
</dbReference>
<dbReference type="PROSITE" id="PS50110">
    <property type="entry name" value="RESPONSE_REGULATORY"/>
    <property type="match status" value="1"/>
</dbReference>
<dbReference type="Proteomes" id="UP001580430">
    <property type="component" value="Unassembled WGS sequence"/>
</dbReference>
<sequence length="238" mass="27318">MKCVLIVEDDKEIAAIERDYLEINQIDAEIALDGNMALAMMQKKQYDLILLDVMMPYKDGFQLCKEIRNTFDVPILMVTAKTEPVDRIRGLGIGADDYISKPFDPAELVARVKSHLARYDRLTNGNKEKGNSPAGPVETIVIDDLYIIPKGYKVYVRGEEVKFTNREFELLLFLVTHPNIVFSKEKLFERIWGFDYVGDNATVTVHINRIRTKIEKDSSNPQYIDTVWGAGYRFNIFP</sequence>
<dbReference type="PANTHER" id="PTHR48111">
    <property type="entry name" value="REGULATOR OF RPOS"/>
    <property type="match status" value="1"/>
</dbReference>
<gene>
    <name evidence="10" type="ORF">ACE5LO_21145</name>
</gene>
<keyword evidence="11" id="KW-1185">Reference proteome</keyword>
<dbReference type="Pfam" id="PF00486">
    <property type="entry name" value="Trans_reg_C"/>
    <property type="match status" value="1"/>
</dbReference>
<feature type="modified residue" description="4-aspartylphosphate" evidence="6">
    <location>
        <position position="52"/>
    </location>
</feature>
<keyword evidence="1 6" id="KW-0597">Phosphoprotein</keyword>
<dbReference type="SUPFAM" id="SSF46894">
    <property type="entry name" value="C-terminal effector domain of the bipartite response regulators"/>
    <property type="match status" value="1"/>
</dbReference>
<name>A0ABV5C5U7_9BACL</name>
<evidence type="ECO:0000313" key="11">
    <source>
        <dbReference type="Proteomes" id="UP001580430"/>
    </source>
</evidence>
<feature type="domain" description="OmpR/PhoB-type" evidence="9">
    <location>
        <begin position="137"/>
        <end position="236"/>
    </location>
</feature>